<accession>A0ABN7TLA7</accession>
<protein>
    <submittedName>
        <fullName evidence="1">Uncharacterized protein</fullName>
    </submittedName>
</protein>
<comment type="caution">
    <text evidence="1">The sequence shown here is derived from an EMBL/GenBank/DDBJ whole genome shotgun (WGS) entry which is preliminary data.</text>
</comment>
<evidence type="ECO:0000313" key="1">
    <source>
        <dbReference type="EMBL" id="CAG7645265.1"/>
    </source>
</evidence>
<dbReference type="EMBL" id="CAJVCE010000009">
    <property type="protein sequence ID" value="CAG7645265.1"/>
    <property type="molecule type" value="Genomic_DNA"/>
</dbReference>
<gene>
    <name evidence="1" type="ORF">PAECIP111802_03473</name>
</gene>
<proteinExistence type="predicted"/>
<keyword evidence="2" id="KW-1185">Reference proteome</keyword>
<sequence>MTTVMKPVIPHIIAESIESLRTKGWSDEDFFNFPRYDEDCPDARLLFHFFRNHRVTFAAAIINGYEVMRGA</sequence>
<dbReference type="Proteomes" id="UP000730618">
    <property type="component" value="Unassembled WGS sequence"/>
</dbReference>
<organism evidence="1 2">
    <name type="scientific">Paenibacillus allorhizosphaerae</name>
    <dbReference type="NCBI Taxonomy" id="2849866"/>
    <lineage>
        <taxon>Bacteria</taxon>
        <taxon>Bacillati</taxon>
        <taxon>Bacillota</taxon>
        <taxon>Bacilli</taxon>
        <taxon>Bacillales</taxon>
        <taxon>Paenibacillaceae</taxon>
        <taxon>Paenibacillus</taxon>
    </lineage>
</organism>
<evidence type="ECO:0000313" key="2">
    <source>
        <dbReference type="Proteomes" id="UP000730618"/>
    </source>
</evidence>
<reference evidence="1 2" key="1">
    <citation type="submission" date="2021-06" db="EMBL/GenBank/DDBJ databases">
        <authorList>
            <person name="Criscuolo A."/>
        </authorList>
    </citation>
    <scope>NUCLEOTIDE SEQUENCE [LARGE SCALE GENOMIC DNA]</scope>
    <source>
        <strain evidence="2">CIP 111802</strain>
    </source>
</reference>
<name>A0ABN7TLA7_9BACL</name>
<dbReference type="RefSeq" id="WP_218099782.1">
    <property type="nucleotide sequence ID" value="NZ_CAJVCE010000009.1"/>
</dbReference>